<sequence>MGGICTGYARAFKLYMSRKKKIEKNDEFGPPIATWRNNLSAASQRRNLIFVAHRSDIYVWIPQGPLQLLGCQPEMIIKPIMKEPLNDGYIDRVHPHTVNNIIVDDLGRDEVLLLATDSGNVCGYHVEAIYSAVNRCARNGSTRPFDGSEASPFFVENVGMSAWGLATHKYARLIAVSANTGLITVFAFALVDPAAEDNDDTLDDADQVDQTWVPVQSRKQLYELHQLMPRSHRTRNLRLTYRGHFDNIPCVSFANFDLSPNGMWMVSTDISNRLIVWRIWDDLWPSRVYYPGHPTNNPPQRGWSVIPLDPRTFKPCESIEEACGCKPDAQTVAQRTILDTTRSIEGVRDASQIFVYGFKHRDSSRDVAPALIPDEMFSDCRVGEDNRPRSYICVEQGSFPWDSETVYGVDGGRDSNSVAVTPDSAVGNEKRFSTIEDGIGLRHFTKTKRPVSPLIGEDDYNDHQKVPPCLYPDGSLGDPDPSLALMRSKAHHPPHPNFFPVIHFSEHHISLAAYPMDSEYQIICRSPLFQRMSLHAEISSLCDRFNMVKYVPELGLVIAASQKGRVAIISLTWHEEIGSTFRLDWIVPFSTQEAEEERPIIPLLGITVSPMPGFEIPQDVPCIPRGVDPTNWQTFNYRILNPENDDNDSDGENLSSLSSADSENQETYSASTIQPQPQEIKPESDTHSANHKPSASNSNSTDKEPLTLPEAHAQASLAYRPHETWHGWHPSRHYRLMLLYCDHTVMSYEFWHDLKC</sequence>
<dbReference type="Proteomes" id="UP001149074">
    <property type="component" value="Unassembled WGS sequence"/>
</dbReference>
<evidence type="ECO:0000313" key="2">
    <source>
        <dbReference type="EMBL" id="KAJ5109882.1"/>
    </source>
</evidence>
<dbReference type="Pfam" id="PF08728">
    <property type="entry name" value="CRT10"/>
    <property type="match status" value="1"/>
</dbReference>
<feature type="region of interest" description="Disordered" evidence="1">
    <location>
        <begin position="639"/>
        <end position="705"/>
    </location>
</feature>
<dbReference type="GeneID" id="81354000"/>
<dbReference type="AlphaFoldDB" id="A0A9W9G248"/>
<feature type="compositionally biased region" description="Polar residues" evidence="1">
    <location>
        <begin position="691"/>
        <end position="700"/>
    </location>
</feature>
<feature type="compositionally biased region" description="Polar residues" evidence="1">
    <location>
        <begin position="652"/>
        <end position="677"/>
    </location>
</feature>
<dbReference type="SUPFAM" id="SSF50978">
    <property type="entry name" value="WD40 repeat-like"/>
    <property type="match status" value="1"/>
</dbReference>
<name>A0A9W9G248_9EURO</name>
<reference evidence="2" key="2">
    <citation type="journal article" date="2023" name="IMA Fungus">
        <title>Comparative genomic study of the Penicillium genus elucidates a diverse pangenome and 15 lateral gene transfer events.</title>
        <authorList>
            <person name="Petersen C."/>
            <person name="Sorensen T."/>
            <person name="Nielsen M.R."/>
            <person name="Sondergaard T.E."/>
            <person name="Sorensen J.L."/>
            <person name="Fitzpatrick D.A."/>
            <person name="Frisvad J.C."/>
            <person name="Nielsen K.L."/>
        </authorList>
    </citation>
    <scope>NUCLEOTIDE SEQUENCE</scope>
    <source>
        <strain evidence="2">IBT 30761</strain>
    </source>
</reference>
<protein>
    <submittedName>
        <fullName evidence="2">Uncharacterized protein</fullName>
    </submittedName>
</protein>
<dbReference type="RefSeq" id="XP_056477993.1">
    <property type="nucleotide sequence ID" value="XM_056615021.1"/>
</dbReference>
<dbReference type="InterPro" id="IPR036322">
    <property type="entry name" value="WD40_repeat_dom_sf"/>
</dbReference>
<proteinExistence type="predicted"/>
<organism evidence="2 3">
    <name type="scientific">Penicillium argentinense</name>
    <dbReference type="NCBI Taxonomy" id="1131581"/>
    <lineage>
        <taxon>Eukaryota</taxon>
        <taxon>Fungi</taxon>
        <taxon>Dikarya</taxon>
        <taxon>Ascomycota</taxon>
        <taxon>Pezizomycotina</taxon>
        <taxon>Eurotiomycetes</taxon>
        <taxon>Eurotiomycetidae</taxon>
        <taxon>Eurotiales</taxon>
        <taxon>Aspergillaceae</taxon>
        <taxon>Penicillium</taxon>
    </lineage>
</organism>
<dbReference type="OrthoDB" id="5591786at2759"/>
<evidence type="ECO:0000313" key="3">
    <source>
        <dbReference type="Proteomes" id="UP001149074"/>
    </source>
</evidence>
<comment type="caution">
    <text evidence="2">The sequence shown here is derived from an EMBL/GenBank/DDBJ whole genome shotgun (WGS) entry which is preliminary data.</text>
</comment>
<dbReference type="EMBL" id="JAPQKI010000003">
    <property type="protein sequence ID" value="KAJ5109882.1"/>
    <property type="molecule type" value="Genomic_DNA"/>
</dbReference>
<accession>A0A9W9G248</accession>
<keyword evidence="3" id="KW-1185">Reference proteome</keyword>
<evidence type="ECO:0000256" key="1">
    <source>
        <dbReference type="SAM" id="MobiDB-lite"/>
    </source>
</evidence>
<reference evidence="2" key="1">
    <citation type="submission" date="2022-11" db="EMBL/GenBank/DDBJ databases">
        <authorList>
            <person name="Petersen C."/>
        </authorList>
    </citation>
    <scope>NUCLEOTIDE SEQUENCE</scope>
    <source>
        <strain evidence="2">IBT 30761</strain>
    </source>
</reference>
<dbReference type="InterPro" id="IPR014839">
    <property type="entry name" value="Crt10"/>
</dbReference>
<gene>
    <name evidence="2" type="ORF">N7532_002527</name>
</gene>